<dbReference type="Pfam" id="PF01794">
    <property type="entry name" value="Ferric_reduct"/>
    <property type="match status" value="1"/>
</dbReference>
<evidence type="ECO:0000256" key="1">
    <source>
        <dbReference type="ARBA" id="ARBA00004141"/>
    </source>
</evidence>
<reference evidence="10 11" key="1">
    <citation type="submission" date="2023-08" db="EMBL/GenBank/DDBJ databases">
        <title>Black Yeasts Isolated from many extreme environments.</title>
        <authorList>
            <person name="Coleine C."/>
            <person name="Stajich J.E."/>
            <person name="Selbmann L."/>
        </authorList>
    </citation>
    <scope>NUCLEOTIDE SEQUENCE [LARGE SCALE GENOMIC DNA]</scope>
    <source>
        <strain evidence="10 11">CCFEE 5885</strain>
    </source>
</reference>
<protein>
    <recommendedName>
        <fullName evidence="9">Ferric oxidoreductase domain-containing protein</fullName>
    </recommendedName>
</protein>
<feature type="transmembrane region" description="Helical" evidence="8">
    <location>
        <begin position="157"/>
        <end position="178"/>
    </location>
</feature>
<feature type="transmembrane region" description="Helical" evidence="8">
    <location>
        <begin position="128"/>
        <end position="145"/>
    </location>
</feature>
<feature type="domain" description="Ferric oxidoreductase" evidence="9">
    <location>
        <begin position="90"/>
        <end position="200"/>
    </location>
</feature>
<evidence type="ECO:0000256" key="7">
    <source>
        <dbReference type="SAM" id="MobiDB-lite"/>
    </source>
</evidence>
<dbReference type="Gene3D" id="3.40.50.80">
    <property type="entry name" value="Nucleotide-binding domain of ferredoxin-NADP reductase (FNR) module"/>
    <property type="match status" value="1"/>
</dbReference>
<evidence type="ECO:0000256" key="6">
    <source>
        <dbReference type="ARBA" id="ARBA00023136"/>
    </source>
</evidence>
<dbReference type="EMBL" id="JAVRRG010000098">
    <property type="protein sequence ID" value="KAK5086197.1"/>
    <property type="molecule type" value="Genomic_DNA"/>
</dbReference>
<dbReference type="CDD" id="cd06186">
    <property type="entry name" value="NOX_Duox_like_FAD_NADP"/>
    <property type="match status" value="1"/>
</dbReference>
<evidence type="ECO:0000313" key="11">
    <source>
        <dbReference type="Proteomes" id="UP001345013"/>
    </source>
</evidence>
<keyword evidence="2" id="KW-0813">Transport</keyword>
<evidence type="ECO:0000256" key="3">
    <source>
        <dbReference type="ARBA" id="ARBA00022692"/>
    </source>
</evidence>
<keyword evidence="11" id="KW-1185">Reference proteome</keyword>
<proteinExistence type="predicted"/>
<evidence type="ECO:0000313" key="10">
    <source>
        <dbReference type="EMBL" id="KAK5086197.1"/>
    </source>
</evidence>
<evidence type="ECO:0000259" key="9">
    <source>
        <dbReference type="Pfam" id="PF01794"/>
    </source>
</evidence>
<organism evidence="10 11">
    <name type="scientific">Lithohypha guttulata</name>
    <dbReference type="NCBI Taxonomy" id="1690604"/>
    <lineage>
        <taxon>Eukaryota</taxon>
        <taxon>Fungi</taxon>
        <taxon>Dikarya</taxon>
        <taxon>Ascomycota</taxon>
        <taxon>Pezizomycotina</taxon>
        <taxon>Eurotiomycetes</taxon>
        <taxon>Chaetothyriomycetidae</taxon>
        <taxon>Chaetothyriales</taxon>
        <taxon>Trichomeriaceae</taxon>
        <taxon>Lithohypha</taxon>
    </lineage>
</organism>
<feature type="transmembrane region" description="Helical" evidence="8">
    <location>
        <begin position="211"/>
        <end position="236"/>
    </location>
</feature>
<evidence type="ECO:0000256" key="5">
    <source>
        <dbReference type="ARBA" id="ARBA00023065"/>
    </source>
</evidence>
<feature type="region of interest" description="Disordered" evidence="7">
    <location>
        <begin position="514"/>
        <end position="533"/>
    </location>
</feature>
<gene>
    <name evidence="10" type="ORF">LTR24_006982</name>
</gene>
<name>A0ABR0K4H4_9EURO</name>
<keyword evidence="4 8" id="KW-1133">Transmembrane helix</keyword>
<dbReference type="InterPro" id="IPR013130">
    <property type="entry name" value="Fe3_Rdtase_TM_dom"/>
</dbReference>
<dbReference type="PANTHER" id="PTHR32361">
    <property type="entry name" value="FERRIC/CUPRIC REDUCTASE TRANSMEMBRANE COMPONENT"/>
    <property type="match status" value="1"/>
</dbReference>
<keyword evidence="3 8" id="KW-0812">Transmembrane</keyword>
<accession>A0ABR0K4H4</accession>
<keyword evidence="5" id="KW-0406">Ion transport</keyword>
<evidence type="ECO:0000256" key="2">
    <source>
        <dbReference type="ARBA" id="ARBA00022448"/>
    </source>
</evidence>
<dbReference type="Proteomes" id="UP001345013">
    <property type="component" value="Unassembled WGS sequence"/>
</dbReference>
<sequence length="533" mass="59770">MDTSTVYLCVLGGIFATLLLSRVQGIIGQTIGRLETLLNKHLIYPLVLSRWRGKGVCSRIALARKMMYVAVNLFFLLFKHITMVSIGQKAGILAVSNMVPLYLGTHHGAMADYLGLSLSTFRTLHVEMALMAVSMAAIHTIIAFSKGPTFTWQKREHLHGVIAMLTLVCLFLFSVPVLRRKFYEVSLRWHQLLSITAIYAMLQHLSMPQTLPWYCVVASGGLIVGTSLVHLLSLLIRNRFFVRGIARATMTRIEDAVCVNITTPFRCGSMEVNTSTSGCRASSHPFVVASADTHEEGVELKLVVQPRRGWTLHLFQRALELDRRSRSYAVLFSGPHGLPVPVIDYGIVILAASGSGMLAQFPHLRRLIRGYDNFTSRTRRIRVVWQLEHLMDGALAKGYINNALSDDALKDGYILEISIYHRKGTMDSKGLQQGNHERIAFCPGEVDWDEVVAHESQRKHPEHGPPTTRPWLYESAFQEDQCRTLVTVSACSEIRNKLRHSVCKHIDNNVTLHELDYQPDDSPPTVNDMEEGG</sequence>
<evidence type="ECO:0000256" key="4">
    <source>
        <dbReference type="ARBA" id="ARBA00022989"/>
    </source>
</evidence>
<keyword evidence="6 8" id="KW-0472">Membrane</keyword>
<dbReference type="InterPro" id="IPR051410">
    <property type="entry name" value="Ferric/Cupric_Reductase"/>
</dbReference>
<dbReference type="InterPro" id="IPR039261">
    <property type="entry name" value="FNR_nucleotide-bd"/>
</dbReference>
<comment type="caution">
    <text evidence="10">The sequence shown here is derived from an EMBL/GenBank/DDBJ whole genome shotgun (WGS) entry which is preliminary data.</text>
</comment>
<comment type="subcellular location">
    <subcellularLocation>
        <location evidence="1">Membrane</location>
        <topology evidence="1">Multi-pass membrane protein</topology>
    </subcellularLocation>
</comment>
<dbReference type="PANTHER" id="PTHR32361:SF26">
    <property type="entry name" value="FAD-BINDING 8 DOMAIN-CONTAINING PROTEIN-RELATED"/>
    <property type="match status" value="1"/>
</dbReference>
<evidence type="ECO:0000256" key="8">
    <source>
        <dbReference type="SAM" id="Phobius"/>
    </source>
</evidence>